<name>A0A7J6UVE8_THATH</name>
<organism evidence="1 2">
    <name type="scientific">Thalictrum thalictroides</name>
    <name type="common">Rue-anemone</name>
    <name type="synonym">Anemone thalictroides</name>
    <dbReference type="NCBI Taxonomy" id="46969"/>
    <lineage>
        <taxon>Eukaryota</taxon>
        <taxon>Viridiplantae</taxon>
        <taxon>Streptophyta</taxon>
        <taxon>Embryophyta</taxon>
        <taxon>Tracheophyta</taxon>
        <taxon>Spermatophyta</taxon>
        <taxon>Magnoliopsida</taxon>
        <taxon>Ranunculales</taxon>
        <taxon>Ranunculaceae</taxon>
        <taxon>Thalictroideae</taxon>
        <taxon>Thalictrum</taxon>
    </lineage>
</organism>
<sequence length="137" mass="15478">MLERGDYRYTYSDLETHLHQKQGMKVGSRKWLSSKIRAPASQGTTQLIYKTSQACEVSPNEESGSVDRCNAIGDLRHRSSKSQKEKQQSSVTFHQYWLGVDCKEIDPGKRALDSLAKTSSDLAIKLLLYLLLIISDL</sequence>
<dbReference type="EMBL" id="JABWDY010042552">
    <property type="protein sequence ID" value="KAF5176583.1"/>
    <property type="molecule type" value="Genomic_DNA"/>
</dbReference>
<gene>
    <name evidence="1" type="ORF">FRX31_033830</name>
</gene>
<evidence type="ECO:0000313" key="1">
    <source>
        <dbReference type="EMBL" id="KAF5176583.1"/>
    </source>
</evidence>
<protein>
    <submittedName>
        <fullName evidence="1">Uncharacterized protein</fullName>
    </submittedName>
</protein>
<comment type="caution">
    <text evidence="1">The sequence shown here is derived from an EMBL/GenBank/DDBJ whole genome shotgun (WGS) entry which is preliminary data.</text>
</comment>
<evidence type="ECO:0000313" key="2">
    <source>
        <dbReference type="Proteomes" id="UP000554482"/>
    </source>
</evidence>
<dbReference type="Proteomes" id="UP000554482">
    <property type="component" value="Unassembled WGS sequence"/>
</dbReference>
<accession>A0A7J6UVE8</accession>
<keyword evidence="2" id="KW-1185">Reference proteome</keyword>
<proteinExistence type="predicted"/>
<dbReference type="AlphaFoldDB" id="A0A7J6UVE8"/>
<reference evidence="1 2" key="1">
    <citation type="submission" date="2020-06" db="EMBL/GenBank/DDBJ databases">
        <title>Transcriptomic and genomic resources for Thalictrum thalictroides and T. hernandezii: Facilitating candidate gene discovery in an emerging model plant lineage.</title>
        <authorList>
            <person name="Arias T."/>
            <person name="Riano-Pachon D.M."/>
            <person name="Di Stilio V.S."/>
        </authorList>
    </citation>
    <scope>NUCLEOTIDE SEQUENCE [LARGE SCALE GENOMIC DNA]</scope>
    <source>
        <strain evidence="2">cv. WT478/WT964</strain>
        <tissue evidence="1">Leaves</tissue>
    </source>
</reference>